<keyword evidence="1" id="KW-0472">Membrane</keyword>
<dbReference type="EMBL" id="FWFS01000007">
    <property type="protein sequence ID" value="SLN49659.1"/>
    <property type="molecule type" value="Genomic_DNA"/>
</dbReference>
<dbReference type="InterPro" id="IPR022584">
    <property type="entry name" value="DUF2937"/>
</dbReference>
<sequence length="174" mass="19296">MIMRALAFAGGLFGAALLSQYPEFTQQYTQRLGGQVSALASVVADFDRSARREDMSRDEALAEMGGTPFLDARRRDIRATIARQEQLAQDLDELRSASAMARLAMPQRVADSELAVATWRDFRPALPLSVEGLLAGFAGLIGGYVLAYLMLKFLLWPFRRPTRRAQGTKLDFHA</sequence>
<proteinExistence type="predicted"/>
<evidence type="ECO:0008006" key="4">
    <source>
        <dbReference type="Google" id="ProtNLM"/>
    </source>
</evidence>
<keyword evidence="3" id="KW-1185">Reference proteome</keyword>
<keyword evidence="1" id="KW-0812">Transmembrane</keyword>
<evidence type="ECO:0000313" key="3">
    <source>
        <dbReference type="Proteomes" id="UP000193862"/>
    </source>
</evidence>
<dbReference type="Proteomes" id="UP000193862">
    <property type="component" value="Unassembled WGS sequence"/>
</dbReference>
<accession>A0A1Y5SVY8</accession>
<protein>
    <recommendedName>
        <fullName evidence="4">DUF2937 domain-containing protein</fullName>
    </recommendedName>
</protein>
<reference evidence="2 3" key="1">
    <citation type="submission" date="2017-03" db="EMBL/GenBank/DDBJ databases">
        <authorList>
            <person name="Afonso C.L."/>
            <person name="Miller P.J."/>
            <person name="Scott M.A."/>
            <person name="Spackman E."/>
            <person name="Goraichik I."/>
            <person name="Dimitrov K.M."/>
            <person name="Suarez D.L."/>
            <person name="Swayne D.E."/>
        </authorList>
    </citation>
    <scope>NUCLEOTIDE SEQUENCE [LARGE SCALE GENOMIC DNA]</scope>
    <source>
        <strain evidence="2 3">CECT 8620</strain>
    </source>
</reference>
<organism evidence="2 3">
    <name type="scientific">Aquimixticola soesokkakensis</name>
    <dbReference type="NCBI Taxonomy" id="1519096"/>
    <lineage>
        <taxon>Bacteria</taxon>
        <taxon>Pseudomonadati</taxon>
        <taxon>Pseudomonadota</taxon>
        <taxon>Alphaproteobacteria</taxon>
        <taxon>Rhodobacterales</taxon>
        <taxon>Paracoccaceae</taxon>
        <taxon>Aquimixticola</taxon>
    </lineage>
</organism>
<dbReference type="Pfam" id="PF11157">
    <property type="entry name" value="DUF2937"/>
    <property type="match status" value="1"/>
</dbReference>
<evidence type="ECO:0000256" key="1">
    <source>
        <dbReference type="SAM" id="Phobius"/>
    </source>
</evidence>
<gene>
    <name evidence="2" type="ORF">AQS8620_02126</name>
</gene>
<name>A0A1Y5SVY8_9RHOB</name>
<dbReference type="AlphaFoldDB" id="A0A1Y5SVY8"/>
<dbReference type="OrthoDB" id="193051at2"/>
<dbReference type="RefSeq" id="WP_085836841.1">
    <property type="nucleotide sequence ID" value="NZ_FWFS01000007.1"/>
</dbReference>
<feature type="transmembrane region" description="Helical" evidence="1">
    <location>
        <begin position="133"/>
        <end position="155"/>
    </location>
</feature>
<keyword evidence="1" id="KW-1133">Transmembrane helix</keyword>
<evidence type="ECO:0000313" key="2">
    <source>
        <dbReference type="EMBL" id="SLN49659.1"/>
    </source>
</evidence>